<reference evidence="4" key="1">
    <citation type="journal article" date="2021" name="Mol. Ecol. Resour.">
        <title>Apolygus lucorum genome provides insights into omnivorousness and mesophyll feeding.</title>
        <authorList>
            <person name="Liu Y."/>
            <person name="Liu H."/>
            <person name="Wang H."/>
            <person name="Huang T."/>
            <person name="Liu B."/>
            <person name="Yang B."/>
            <person name="Yin L."/>
            <person name="Li B."/>
            <person name="Zhang Y."/>
            <person name="Zhang S."/>
            <person name="Jiang F."/>
            <person name="Zhang X."/>
            <person name="Ren Y."/>
            <person name="Wang B."/>
            <person name="Wang S."/>
            <person name="Lu Y."/>
            <person name="Wu K."/>
            <person name="Fan W."/>
            <person name="Wang G."/>
        </authorList>
    </citation>
    <scope>NUCLEOTIDE SEQUENCE</scope>
    <source>
        <strain evidence="4">12Hb</strain>
    </source>
</reference>
<dbReference type="EMBL" id="WIXP02000004">
    <property type="protein sequence ID" value="KAF6211593.1"/>
    <property type="molecule type" value="Genomic_DNA"/>
</dbReference>
<dbReference type="GO" id="GO:0008270">
    <property type="term" value="F:zinc ion binding"/>
    <property type="evidence" value="ECO:0007669"/>
    <property type="project" value="UniProtKB-KW"/>
</dbReference>
<evidence type="ECO:0000256" key="2">
    <source>
        <dbReference type="SAM" id="MobiDB-lite"/>
    </source>
</evidence>
<dbReference type="Pfam" id="PF14223">
    <property type="entry name" value="Retrotran_gag_2"/>
    <property type="match status" value="1"/>
</dbReference>
<name>A0A8S9XRM0_APOLU</name>
<evidence type="ECO:0000313" key="5">
    <source>
        <dbReference type="Proteomes" id="UP000466442"/>
    </source>
</evidence>
<dbReference type="PROSITE" id="PS50158">
    <property type="entry name" value="ZF_CCHC"/>
    <property type="match status" value="1"/>
</dbReference>
<keyword evidence="5" id="KW-1185">Reference proteome</keyword>
<dbReference type="Gene3D" id="4.10.60.10">
    <property type="entry name" value="Zinc finger, CCHC-type"/>
    <property type="match status" value="1"/>
</dbReference>
<evidence type="ECO:0000313" key="4">
    <source>
        <dbReference type="EMBL" id="KAF6211593.1"/>
    </source>
</evidence>
<dbReference type="Proteomes" id="UP000466442">
    <property type="component" value="Unassembled WGS sequence"/>
</dbReference>
<dbReference type="InterPro" id="IPR036875">
    <property type="entry name" value="Znf_CCHC_sf"/>
</dbReference>
<keyword evidence="1" id="KW-0862">Zinc</keyword>
<evidence type="ECO:0000256" key="1">
    <source>
        <dbReference type="PROSITE-ProRule" id="PRU00047"/>
    </source>
</evidence>
<dbReference type="GO" id="GO:0003676">
    <property type="term" value="F:nucleic acid binding"/>
    <property type="evidence" value="ECO:0007669"/>
    <property type="project" value="InterPro"/>
</dbReference>
<dbReference type="AlphaFoldDB" id="A0A8S9XRM0"/>
<comment type="caution">
    <text evidence="4">The sequence shown here is derived from an EMBL/GenBank/DDBJ whole genome shotgun (WGS) entry which is preliminary data.</text>
</comment>
<gene>
    <name evidence="4" type="ORF">GE061_012106</name>
</gene>
<proteinExistence type="predicted"/>
<dbReference type="InterPro" id="IPR001878">
    <property type="entry name" value="Znf_CCHC"/>
</dbReference>
<sequence length="568" mass="64680">MENINERQIFEEVVRREKRFKRGLSISFITEAQQMKDEVNAIASEFCLRMDALSSKYLKYIDNYKTTGRATVPEDVGLGSSHVLGSSANMEGAWNNLVDVEEEAASEHHPNLHNASLMNIEDKIKDNDKKRGELRLRFRCGDNKLGPDTDYSLWRDRVILELKANDCMFVLDHGEVSSELYTDNEVLRMKNTVMAYIMSNLPEQKQRMVRKTKDPKEMMRTLDKIMEPTTSVMEFALFEQFVNTKFDPAKETVLDFITRFDDLVDKIRRCPDSDLSDAAVKRNLIAAISESCPTIKNNALDKGRNMNVQDIREAMLEEFSMVEEGVRRDQGSGGRAMVGKVYQKAPKRALNNWTDRNSELVKQAKVTCFKCGLQGHVASDCFKSGKMCYNCGSFDGHLSGNCPNSPTDRTKKFRQQYGHGSFPSLRRDFRPRAFPGNKATPAKTRINKQKSENKKMGMRMPLTQALRQARGKAKLAISIDSDTEDLPLEEQMCFVDSMNTSEEDITDQVTANIATERFEHNTLETSYARGSAMALVDGNHNDNSIGGYIPSAQLRKWWHREPKQSVQF</sequence>
<feature type="domain" description="CCHC-type" evidence="3">
    <location>
        <begin position="368"/>
        <end position="381"/>
    </location>
</feature>
<keyword evidence="1" id="KW-0479">Metal-binding</keyword>
<accession>A0A8S9XRM0</accession>
<dbReference type="Pfam" id="PF00098">
    <property type="entry name" value="zf-CCHC"/>
    <property type="match status" value="1"/>
</dbReference>
<organism evidence="4 5">
    <name type="scientific">Apolygus lucorum</name>
    <name type="common">Small green plant bug</name>
    <name type="synonym">Lygocoris lucorum</name>
    <dbReference type="NCBI Taxonomy" id="248454"/>
    <lineage>
        <taxon>Eukaryota</taxon>
        <taxon>Metazoa</taxon>
        <taxon>Ecdysozoa</taxon>
        <taxon>Arthropoda</taxon>
        <taxon>Hexapoda</taxon>
        <taxon>Insecta</taxon>
        <taxon>Pterygota</taxon>
        <taxon>Neoptera</taxon>
        <taxon>Paraneoptera</taxon>
        <taxon>Hemiptera</taxon>
        <taxon>Heteroptera</taxon>
        <taxon>Panheteroptera</taxon>
        <taxon>Cimicomorpha</taxon>
        <taxon>Miridae</taxon>
        <taxon>Mirini</taxon>
        <taxon>Apolygus</taxon>
    </lineage>
</organism>
<dbReference type="SUPFAM" id="SSF57756">
    <property type="entry name" value="Retrovirus zinc finger-like domains"/>
    <property type="match status" value="1"/>
</dbReference>
<protein>
    <recommendedName>
        <fullName evidence="3">CCHC-type domain-containing protein</fullName>
    </recommendedName>
</protein>
<evidence type="ECO:0000259" key="3">
    <source>
        <dbReference type="PROSITE" id="PS50158"/>
    </source>
</evidence>
<dbReference type="OrthoDB" id="6755130at2759"/>
<dbReference type="SMART" id="SM00343">
    <property type="entry name" value="ZnF_C2HC"/>
    <property type="match status" value="2"/>
</dbReference>
<feature type="region of interest" description="Disordered" evidence="2">
    <location>
        <begin position="418"/>
        <end position="455"/>
    </location>
</feature>
<keyword evidence="1" id="KW-0863">Zinc-finger</keyword>